<feature type="domain" description="DUF4429" evidence="2">
    <location>
        <begin position="142"/>
        <end position="229"/>
    </location>
</feature>
<proteinExistence type="predicted"/>
<feature type="domain" description="SHOCT" evidence="1">
    <location>
        <begin position="288"/>
        <end position="315"/>
    </location>
</feature>
<comment type="caution">
    <text evidence="3">The sequence shown here is derived from an EMBL/GenBank/DDBJ whole genome shotgun (WGS) entry which is preliminary data.</text>
</comment>
<evidence type="ECO:0000259" key="1">
    <source>
        <dbReference type="Pfam" id="PF09851"/>
    </source>
</evidence>
<dbReference type="InterPro" id="IPR018649">
    <property type="entry name" value="SHOCT"/>
</dbReference>
<evidence type="ECO:0008006" key="5">
    <source>
        <dbReference type="Google" id="ProtNLM"/>
    </source>
</evidence>
<evidence type="ECO:0000259" key="2">
    <source>
        <dbReference type="Pfam" id="PF14472"/>
    </source>
</evidence>
<dbReference type="Pfam" id="PF09851">
    <property type="entry name" value="SHOCT"/>
    <property type="match status" value="1"/>
</dbReference>
<dbReference type="EMBL" id="JACCFS010000001">
    <property type="protein sequence ID" value="NYJ36353.1"/>
    <property type="molecule type" value="Genomic_DNA"/>
</dbReference>
<dbReference type="AlphaFoldDB" id="A0A7Z0EQC2"/>
<dbReference type="Proteomes" id="UP000572051">
    <property type="component" value="Unassembled WGS sequence"/>
</dbReference>
<protein>
    <recommendedName>
        <fullName evidence="5">DUF4429 domain-containing protein</fullName>
    </recommendedName>
</protein>
<accession>A0A7Z0EQC2</accession>
<feature type="domain" description="DUF4429" evidence="2">
    <location>
        <begin position="11"/>
        <end position="109"/>
    </location>
</feature>
<organism evidence="3 4">
    <name type="scientific">Nocardiopsis aegyptia</name>
    <dbReference type="NCBI Taxonomy" id="220378"/>
    <lineage>
        <taxon>Bacteria</taxon>
        <taxon>Bacillati</taxon>
        <taxon>Actinomycetota</taxon>
        <taxon>Actinomycetes</taxon>
        <taxon>Streptosporangiales</taxon>
        <taxon>Nocardiopsidaceae</taxon>
        <taxon>Nocardiopsis</taxon>
    </lineage>
</organism>
<keyword evidence="4" id="KW-1185">Reference proteome</keyword>
<evidence type="ECO:0000313" key="4">
    <source>
        <dbReference type="Proteomes" id="UP000572051"/>
    </source>
</evidence>
<sequence>MDELVGEQAVWRFDGETVAIRYETKGWFRSHLLKNLGHLELPVGLVDSVDFRPNGGRKGKGWLLRLRLRERTDPYAAVGMMPDDTSQPFRLAGPTRTELVAEYLADQIRFAAEQHTADPDPAAATALVPAPPLHIRTAEGTATLDGSTLRLVWSGAHAGSRKKKAQRREYDLADLASVEWVPSDGWEWGFLRVVTRRGGHPDAKPDKDLRCLLADSGAEGHQALLMAATATAHVWARQAADSAPGAVGGGRAWLDTARSAVARIGAALPETGERPAERDPADTAWIYEQIERLGDLHSRGLLTDEEFAAKKAELLARI</sequence>
<dbReference type="Pfam" id="PF14472">
    <property type="entry name" value="DUF4429"/>
    <property type="match status" value="2"/>
</dbReference>
<dbReference type="RefSeq" id="WP_179826196.1">
    <property type="nucleotide sequence ID" value="NZ_JACCFS010000001.1"/>
</dbReference>
<evidence type="ECO:0000313" key="3">
    <source>
        <dbReference type="EMBL" id="NYJ36353.1"/>
    </source>
</evidence>
<dbReference type="InterPro" id="IPR027860">
    <property type="entry name" value="DUF4429"/>
</dbReference>
<name>A0A7Z0EQC2_9ACTN</name>
<reference evidence="3 4" key="1">
    <citation type="submission" date="2020-07" db="EMBL/GenBank/DDBJ databases">
        <title>Sequencing the genomes of 1000 actinobacteria strains.</title>
        <authorList>
            <person name="Klenk H.-P."/>
        </authorList>
    </citation>
    <scope>NUCLEOTIDE SEQUENCE [LARGE SCALE GENOMIC DNA]</scope>
    <source>
        <strain evidence="3 4">DSM 44442</strain>
    </source>
</reference>
<gene>
    <name evidence="3" type="ORF">HNR10_004234</name>
</gene>